<dbReference type="EMBL" id="OGUU01000045">
    <property type="protein sequence ID" value="SPC25765.1"/>
    <property type="molecule type" value="Genomic_DNA"/>
</dbReference>
<protein>
    <submittedName>
        <fullName evidence="2">Uncharacterized protein</fullName>
    </submittedName>
</protein>
<comment type="caution">
    <text evidence="2">The sequence shown here is derived from an EMBL/GenBank/DDBJ whole genome shotgun (WGS) entry which is preliminary data.</text>
</comment>
<organism evidence="2 3">
    <name type="scientific">Cupriavidus taiwanensis</name>
    <dbReference type="NCBI Taxonomy" id="164546"/>
    <lineage>
        <taxon>Bacteria</taxon>
        <taxon>Pseudomonadati</taxon>
        <taxon>Pseudomonadota</taxon>
        <taxon>Betaproteobacteria</taxon>
        <taxon>Burkholderiales</taxon>
        <taxon>Burkholderiaceae</taxon>
        <taxon>Cupriavidus</taxon>
    </lineage>
</organism>
<name>A0A7Z7JFQ8_9BURK</name>
<accession>A0A7Z7JFQ8</accession>
<evidence type="ECO:0000313" key="2">
    <source>
        <dbReference type="EMBL" id="SPC25765.1"/>
    </source>
</evidence>
<feature type="region of interest" description="Disordered" evidence="1">
    <location>
        <begin position="1"/>
        <end position="25"/>
    </location>
</feature>
<gene>
    <name evidence="2" type="ORF">CBM2594_U10266</name>
</gene>
<evidence type="ECO:0000313" key="3">
    <source>
        <dbReference type="Proteomes" id="UP000257139"/>
    </source>
</evidence>
<proteinExistence type="predicted"/>
<dbReference type="AlphaFoldDB" id="A0A7Z7JFQ8"/>
<reference evidence="2 3" key="1">
    <citation type="submission" date="2018-01" db="EMBL/GenBank/DDBJ databases">
        <authorList>
            <person name="Clerissi C."/>
        </authorList>
    </citation>
    <scope>NUCLEOTIDE SEQUENCE [LARGE SCALE GENOMIC DNA]</scope>
    <source>
        <strain evidence="2">Cupriavidus taiwanensis STM 6021</strain>
    </source>
</reference>
<sequence length="84" mass="8426">MGITTMTGRLVLGGSSSGANDAGVNVNGAIANGIVGTTTTIIKMASSTLARPDSDGGAQHPSKEWEKPSRPTRRPPGKHGLAAS</sequence>
<feature type="region of interest" description="Disordered" evidence="1">
    <location>
        <begin position="46"/>
        <end position="84"/>
    </location>
</feature>
<evidence type="ECO:0000256" key="1">
    <source>
        <dbReference type="SAM" id="MobiDB-lite"/>
    </source>
</evidence>
<dbReference type="Proteomes" id="UP000257139">
    <property type="component" value="Unassembled WGS sequence"/>
</dbReference>